<dbReference type="OrthoDB" id="34224at2"/>
<evidence type="ECO:0000256" key="6">
    <source>
        <dbReference type="ARBA" id="ARBA00023136"/>
    </source>
</evidence>
<evidence type="ECO:0000259" key="8">
    <source>
        <dbReference type="PROSITE" id="PS50928"/>
    </source>
</evidence>
<feature type="transmembrane region" description="Helical" evidence="7">
    <location>
        <begin position="203"/>
        <end position="222"/>
    </location>
</feature>
<feature type="transmembrane region" description="Helical" evidence="7">
    <location>
        <begin position="266"/>
        <end position="289"/>
    </location>
</feature>
<dbReference type="Proteomes" id="UP000283832">
    <property type="component" value="Unassembled WGS sequence"/>
</dbReference>
<dbReference type="PROSITE" id="PS50928">
    <property type="entry name" value="ABC_TM1"/>
    <property type="match status" value="1"/>
</dbReference>
<evidence type="ECO:0000313" key="9">
    <source>
        <dbReference type="EMBL" id="RIV39341.1"/>
    </source>
</evidence>
<dbReference type="Gene3D" id="1.10.3720.10">
    <property type="entry name" value="MetI-like"/>
    <property type="match status" value="1"/>
</dbReference>
<evidence type="ECO:0000313" key="10">
    <source>
        <dbReference type="Proteomes" id="UP000283832"/>
    </source>
</evidence>
<organism evidence="9 10">
    <name type="scientific">Micromonospora radicis</name>
    <dbReference type="NCBI Taxonomy" id="1894971"/>
    <lineage>
        <taxon>Bacteria</taxon>
        <taxon>Bacillati</taxon>
        <taxon>Actinomycetota</taxon>
        <taxon>Actinomycetes</taxon>
        <taxon>Micromonosporales</taxon>
        <taxon>Micromonosporaceae</taxon>
        <taxon>Micromonospora</taxon>
    </lineage>
</organism>
<evidence type="ECO:0000256" key="5">
    <source>
        <dbReference type="ARBA" id="ARBA00022989"/>
    </source>
</evidence>
<dbReference type="Pfam" id="PF00528">
    <property type="entry name" value="BPD_transp_1"/>
    <property type="match status" value="1"/>
</dbReference>
<reference evidence="9 10" key="1">
    <citation type="submission" date="2018-08" db="EMBL/GenBank/DDBJ databases">
        <title>Jishengella sp. nov., isolated from a root of Azadirachta indica A. Juss. var. siamensis Valenton.</title>
        <authorList>
            <person name="Kuncharoen N."/>
            <person name="Tanasupawat S."/>
            <person name="Kudo T."/>
            <person name="Ohkuma M."/>
        </authorList>
    </citation>
    <scope>NUCLEOTIDE SEQUENCE [LARGE SCALE GENOMIC DNA]</scope>
    <source>
        <strain evidence="9 10">AZ1-13</strain>
    </source>
</reference>
<keyword evidence="2 7" id="KW-0813">Transport</keyword>
<dbReference type="CDD" id="cd06261">
    <property type="entry name" value="TM_PBP2"/>
    <property type="match status" value="1"/>
</dbReference>
<comment type="subcellular location">
    <subcellularLocation>
        <location evidence="1 7">Cell membrane</location>
        <topology evidence="1 7">Multi-pass membrane protein</topology>
    </subcellularLocation>
</comment>
<evidence type="ECO:0000256" key="1">
    <source>
        <dbReference type="ARBA" id="ARBA00004651"/>
    </source>
</evidence>
<keyword evidence="5 7" id="KW-1133">Transmembrane helix</keyword>
<keyword evidence="10" id="KW-1185">Reference proteome</keyword>
<dbReference type="PANTHER" id="PTHR43005">
    <property type="entry name" value="BLR7065 PROTEIN"/>
    <property type="match status" value="1"/>
</dbReference>
<proteinExistence type="inferred from homology"/>
<dbReference type="EMBL" id="QXEC01000006">
    <property type="protein sequence ID" value="RIV39341.1"/>
    <property type="molecule type" value="Genomic_DNA"/>
</dbReference>
<feature type="transmembrane region" description="Helical" evidence="7">
    <location>
        <begin position="109"/>
        <end position="126"/>
    </location>
</feature>
<dbReference type="PANTHER" id="PTHR43005:SF1">
    <property type="entry name" value="SPERMIDINE_PUTRESCINE TRANSPORT SYSTEM PERMEASE PROTEIN"/>
    <property type="match status" value="1"/>
</dbReference>
<dbReference type="RefSeq" id="WP_119574153.1">
    <property type="nucleotide sequence ID" value="NZ_QXEC01000006.1"/>
</dbReference>
<sequence>MAAPQSRAAGGQWHKHLLLSPPLAFFAAFALFPLGFTIYVSLSNWSITGEHRFIGFGNYATILASDTFRQSFLNTVIFAVVTVLLQYVLGLTLALLVYRSTRGQSALRLLLLVPMMFTPVVVGFVWKTMFDPSYGPISWLFDLVGLPQVPWFSEQLPAMTAIVIADVWQWTPFMFLILFAALRSLPTAPLEAAMVDGASGRRLLFDHLLPMLLPASMTAILLRSIEAFKLFDVVYLMTGGGPGVKTSTVTLSAYFTGLRSGDLGTAAAMTTMLLIVVLIATLVLLRLLIWAGRRRSRTDDAALQVERDDVADLTDTVDSPVTTEVR</sequence>
<protein>
    <submittedName>
        <fullName evidence="9">Sugar ABC transporter permease</fullName>
    </submittedName>
</protein>
<evidence type="ECO:0000256" key="3">
    <source>
        <dbReference type="ARBA" id="ARBA00022475"/>
    </source>
</evidence>
<name>A0A418MXK3_9ACTN</name>
<feature type="transmembrane region" description="Helical" evidence="7">
    <location>
        <begin position="23"/>
        <end position="42"/>
    </location>
</feature>
<feature type="transmembrane region" description="Helical" evidence="7">
    <location>
        <begin position="76"/>
        <end position="97"/>
    </location>
</feature>
<keyword evidence="3" id="KW-1003">Cell membrane</keyword>
<dbReference type="InterPro" id="IPR000515">
    <property type="entry name" value="MetI-like"/>
</dbReference>
<evidence type="ECO:0000256" key="4">
    <source>
        <dbReference type="ARBA" id="ARBA00022692"/>
    </source>
</evidence>
<keyword evidence="6 7" id="KW-0472">Membrane</keyword>
<dbReference type="GO" id="GO:0055085">
    <property type="term" value="P:transmembrane transport"/>
    <property type="evidence" value="ECO:0007669"/>
    <property type="project" value="InterPro"/>
</dbReference>
<evidence type="ECO:0000256" key="2">
    <source>
        <dbReference type="ARBA" id="ARBA00022448"/>
    </source>
</evidence>
<dbReference type="SUPFAM" id="SSF161098">
    <property type="entry name" value="MetI-like"/>
    <property type="match status" value="1"/>
</dbReference>
<keyword evidence="4 7" id="KW-0812">Transmembrane</keyword>
<dbReference type="AlphaFoldDB" id="A0A418MXK3"/>
<dbReference type="InterPro" id="IPR035906">
    <property type="entry name" value="MetI-like_sf"/>
</dbReference>
<accession>A0A418MXK3</accession>
<dbReference type="GO" id="GO:0005886">
    <property type="term" value="C:plasma membrane"/>
    <property type="evidence" value="ECO:0007669"/>
    <property type="project" value="UniProtKB-SubCell"/>
</dbReference>
<evidence type="ECO:0000256" key="7">
    <source>
        <dbReference type="RuleBase" id="RU363032"/>
    </source>
</evidence>
<comment type="similarity">
    <text evidence="7">Belongs to the binding-protein-dependent transport system permease family.</text>
</comment>
<feature type="transmembrane region" description="Helical" evidence="7">
    <location>
        <begin position="158"/>
        <end position="182"/>
    </location>
</feature>
<feature type="domain" description="ABC transmembrane type-1" evidence="8">
    <location>
        <begin position="72"/>
        <end position="284"/>
    </location>
</feature>
<gene>
    <name evidence="9" type="ORF">D2L64_08365</name>
</gene>
<comment type="caution">
    <text evidence="9">The sequence shown here is derived from an EMBL/GenBank/DDBJ whole genome shotgun (WGS) entry which is preliminary data.</text>
</comment>